<reference evidence="1 2" key="1">
    <citation type="journal article" date="2021" name="BMC Biol.">
        <title>Horizontally acquired antibacterial genes associated with adaptive radiation of ladybird beetles.</title>
        <authorList>
            <person name="Li H.S."/>
            <person name="Tang X.F."/>
            <person name="Huang Y.H."/>
            <person name="Xu Z.Y."/>
            <person name="Chen M.L."/>
            <person name="Du X.Y."/>
            <person name="Qiu B.Y."/>
            <person name="Chen P.T."/>
            <person name="Zhang W."/>
            <person name="Slipinski A."/>
            <person name="Escalona H.E."/>
            <person name="Waterhouse R.M."/>
            <person name="Zwick A."/>
            <person name="Pang H."/>
        </authorList>
    </citation>
    <scope>NUCLEOTIDE SEQUENCE [LARGE SCALE GENOMIC DNA]</scope>
    <source>
        <strain evidence="1">SYSU2018</strain>
    </source>
</reference>
<dbReference type="Proteomes" id="UP001516400">
    <property type="component" value="Unassembled WGS sequence"/>
</dbReference>
<evidence type="ECO:0000313" key="1">
    <source>
        <dbReference type="EMBL" id="KAL3267785.1"/>
    </source>
</evidence>
<comment type="caution">
    <text evidence="1">The sequence shown here is derived from an EMBL/GenBank/DDBJ whole genome shotgun (WGS) entry which is preliminary data.</text>
</comment>
<name>A0ABD2MNG5_9CUCU</name>
<sequence>MNVFRGWITRQSPRSISYEQIRSIPRWASRVPKKVYLPEETEPLDTVLRENNKPEHKKRNSFNYPTTFSFQGKEIAETSGNNVDNKSVRREKLETLTLRKAKKKEETSDMLETIIDGEGNLVYTKMNNNDSRIAQILSNLKSDKSLKKQESILLEERD</sequence>
<evidence type="ECO:0000313" key="2">
    <source>
        <dbReference type="Proteomes" id="UP001516400"/>
    </source>
</evidence>
<accession>A0ABD2MNG5</accession>
<proteinExistence type="predicted"/>
<gene>
    <name evidence="1" type="ORF">HHI36_006914</name>
</gene>
<organism evidence="1 2">
    <name type="scientific">Cryptolaemus montrouzieri</name>
    <dbReference type="NCBI Taxonomy" id="559131"/>
    <lineage>
        <taxon>Eukaryota</taxon>
        <taxon>Metazoa</taxon>
        <taxon>Ecdysozoa</taxon>
        <taxon>Arthropoda</taxon>
        <taxon>Hexapoda</taxon>
        <taxon>Insecta</taxon>
        <taxon>Pterygota</taxon>
        <taxon>Neoptera</taxon>
        <taxon>Endopterygota</taxon>
        <taxon>Coleoptera</taxon>
        <taxon>Polyphaga</taxon>
        <taxon>Cucujiformia</taxon>
        <taxon>Coccinelloidea</taxon>
        <taxon>Coccinellidae</taxon>
        <taxon>Scymninae</taxon>
        <taxon>Scymnini</taxon>
        <taxon>Cryptolaemus</taxon>
    </lineage>
</organism>
<dbReference type="EMBL" id="JABFTP020000021">
    <property type="protein sequence ID" value="KAL3267785.1"/>
    <property type="molecule type" value="Genomic_DNA"/>
</dbReference>
<keyword evidence="2" id="KW-1185">Reference proteome</keyword>
<dbReference type="AlphaFoldDB" id="A0ABD2MNG5"/>
<protein>
    <submittedName>
        <fullName evidence="1">Uncharacterized protein</fullName>
    </submittedName>
</protein>